<dbReference type="SUPFAM" id="SSF46689">
    <property type="entry name" value="Homeodomain-like"/>
    <property type="match status" value="1"/>
</dbReference>
<dbReference type="Proteomes" id="UP000095380">
    <property type="component" value="Unassembled WGS sequence"/>
</dbReference>
<dbReference type="PANTHER" id="PTHR43280:SF28">
    <property type="entry name" value="HTH-TYPE TRANSCRIPTIONAL ACTIVATOR RHAS"/>
    <property type="match status" value="1"/>
</dbReference>
<protein>
    <submittedName>
        <fullName evidence="5">Melibiose operon regulatory protein</fullName>
    </submittedName>
</protein>
<reference evidence="5 6" key="1">
    <citation type="submission" date="2015-09" db="EMBL/GenBank/DDBJ databases">
        <authorList>
            <consortium name="Pathogen Informatics"/>
        </authorList>
    </citation>
    <scope>NUCLEOTIDE SEQUENCE [LARGE SCALE GENOMIC DNA]</scope>
    <source>
        <strain evidence="5 6">2789STDY5608851</strain>
    </source>
</reference>
<dbReference type="EMBL" id="CYYM01000038">
    <property type="protein sequence ID" value="CUO77484.1"/>
    <property type="molecule type" value="Genomic_DNA"/>
</dbReference>
<dbReference type="GO" id="GO:0003700">
    <property type="term" value="F:DNA-binding transcription factor activity"/>
    <property type="evidence" value="ECO:0007669"/>
    <property type="project" value="InterPro"/>
</dbReference>
<sequence>MEEIHLKDIAEAASVSVGECCRCFQNMVRTTPNQYLMEYRIEKSKELLMGTEMSVTEVAYAAGFSDSSYFIQCFRKYEGITPGEYGKC</sequence>
<accession>A0A174HRE5</accession>
<evidence type="ECO:0000256" key="1">
    <source>
        <dbReference type="ARBA" id="ARBA00023015"/>
    </source>
</evidence>
<dbReference type="Gene3D" id="1.10.10.60">
    <property type="entry name" value="Homeodomain-like"/>
    <property type="match status" value="2"/>
</dbReference>
<feature type="domain" description="HTH araC/xylS-type" evidence="4">
    <location>
        <begin position="1"/>
        <end position="88"/>
    </location>
</feature>
<evidence type="ECO:0000259" key="4">
    <source>
        <dbReference type="PROSITE" id="PS01124"/>
    </source>
</evidence>
<dbReference type="PROSITE" id="PS00041">
    <property type="entry name" value="HTH_ARAC_FAMILY_1"/>
    <property type="match status" value="1"/>
</dbReference>
<dbReference type="InterPro" id="IPR020449">
    <property type="entry name" value="Tscrpt_reg_AraC-type_HTH"/>
</dbReference>
<organism evidence="5 6">
    <name type="scientific">Dorea longicatena</name>
    <dbReference type="NCBI Taxonomy" id="88431"/>
    <lineage>
        <taxon>Bacteria</taxon>
        <taxon>Bacillati</taxon>
        <taxon>Bacillota</taxon>
        <taxon>Clostridia</taxon>
        <taxon>Lachnospirales</taxon>
        <taxon>Lachnospiraceae</taxon>
        <taxon>Dorea</taxon>
    </lineage>
</organism>
<dbReference type="Pfam" id="PF12833">
    <property type="entry name" value="HTH_18"/>
    <property type="match status" value="1"/>
</dbReference>
<evidence type="ECO:0000256" key="3">
    <source>
        <dbReference type="ARBA" id="ARBA00023163"/>
    </source>
</evidence>
<keyword evidence="3" id="KW-0804">Transcription</keyword>
<gene>
    <name evidence="5" type="primary">melR_4</name>
    <name evidence="5" type="ORF">ERS852408_02924</name>
</gene>
<dbReference type="PANTHER" id="PTHR43280">
    <property type="entry name" value="ARAC-FAMILY TRANSCRIPTIONAL REGULATOR"/>
    <property type="match status" value="1"/>
</dbReference>
<dbReference type="GO" id="GO:0043565">
    <property type="term" value="F:sequence-specific DNA binding"/>
    <property type="evidence" value="ECO:0007669"/>
    <property type="project" value="InterPro"/>
</dbReference>
<evidence type="ECO:0000256" key="2">
    <source>
        <dbReference type="ARBA" id="ARBA00023125"/>
    </source>
</evidence>
<dbReference type="PRINTS" id="PR00032">
    <property type="entry name" value="HTHARAC"/>
</dbReference>
<keyword evidence="1" id="KW-0805">Transcription regulation</keyword>
<dbReference type="RefSeq" id="WP_055195905.1">
    <property type="nucleotide sequence ID" value="NZ_CYYM01000038.1"/>
</dbReference>
<name>A0A174HRE5_9FIRM</name>
<dbReference type="InterPro" id="IPR009057">
    <property type="entry name" value="Homeodomain-like_sf"/>
</dbReference>
<keyword evidence="2" id="KW-0238">DNA-binding</keyword>
<evidence type="ECO:0000313" key="6">
    <source>
        <dbReference type="Proteomes" id="UP000095380"/>
    </source>
</evidence>
<dbReference type="SMART" id="SM00342">
    <property type="entry name" value="HTH_ARAC"/>
    <property type="match status" value="1"/>
</dbReference>
<dbReference type="InterPro" id="IPR018060">
    <property type="entry name" value="HTH_AraC"/>
</dbReference>
<evidence type="ECO:0000313" key="5">
    <source>
        <dbReference type="EMBL" id="CUO77484.1"/>
    </source>
</evidence>
<proteinExistence type="predicted"/>
<dbReference type="AlphaFoldDB" id="A0A174HRE5"/>
<dbReference type="PROSITE" id="PS01124">
    <property type="entry name" value="HTH_ARAC_FAMILY_2"/>
    <property type="match status" value="1"/>
</dbReference>
<dbReference type="InterPro" id="IPR018062">
    <property type="entry name" value="HTH_AraC-typ_CS"/>
</dbReference>